<evidence type="ECO:0000256" key="1">
    <source>
        <dbReference type="SAM" id="MobiDB-lite"/>
    </source>
</evidence>
<reference evidence="2 3" key="1">
    <citation type="submission" date="2017-11" db="EMBL/GenBank/DDBJ databases">
        <title>Draft genome of actinobacteria isolated from guarana (Paullinia cupana (Mart.) Ducke.</title>
        <authorList>
            <person name="Siqueira K.A."/>
            <person name="Liotti R.G."/>
            <person name="Mendes T.A.O."/>
            <person name="Soares M.A."/>
        </authorList>
    </citation>
    <scope>NUCLEOTIDE SEQUENCE [LARGE SCALE GENOMIC DNA]</scope>
    <source>
        <strain evidence="2 3">193</strain>
    </source>
</reference>
<evidence type="ECO:0000313" key="3">
    <source>
        <dbReference type="Proteomes" id="UP000270471"/>
    </source>
</evidence>
<dbReference type="Proteomes" id="UP000270471">
    <property type="component" value="Unassembled WGS sequence"/>
</dbReference>
<keyword evidence="3" id="KW-1185">Reference proteome</keyword>
<feature type="region of interest" description="Disordered" evidence="1">
    <location>
        <begin position="152"/>
        <end position="171"/>
    </location>
</feature>
<dbReference type="OrthoDB" id="4580812at2"/>
<proteinExistence type="predicted"/>
<evidence type="ECO:0000313" key="2">
    <source>
        <dbReference type="EMBL" id="RMB83809.1"/>
    </source>
</evidence>
<organism evidence="2 3">
    <name type="scientific">Streptomyces shenzhenensis</name>
    <dbReference type="NCBI Taxonomy" id="943815"/>
    <lineage>
        <taxon>Bacteria</taxon>
        <taxon>Bacillati</taxon>
        <taxon>Actinomycetota</taxon>
        <taxon>Actinomycetes</taxon>
        <taxon>Kitasatosporales</taxon>
        <taxon>Streptomycetaceae</taxon>
        <taxon>Streptomyces</taxon>
    </lineage>
</organism>
<accession>A0A3M0IC42</accession>
<feature type="compositionally biased region" description="Polar residues" evidence="1">
    <location>
        <begin position="161"/>
        <end position="171"/>
    </location>
</feature>
<dbReference type="AlphaFoldDB" id="A0A3M0IC42"/>
<gene>
    <name evidence="2" type="ORF">CTZ28_22090</name>
</gene>
<protein>
    <submittedName>
        <fullName evidence="2">Uncharacterized protein</fullName>
    </submittedName>
</protein>
<sequence>MARDRTARARIKQYLVQHGPLEDGHGLATKVLKEAVGYAGSSVAFIQLLAAMERDGELIREIRGKRTYRITAVGLPASSGEPPSGVLETPAGRLQVDYDVLARHLLRELAGSGTPAVIQELTAEQQRIAAERDDYAGRLVLARAKLEELRAQAGITPAPGASSSAQPDRRR</sequence>
<dbReference type="RefSeq" id="WP_121891435.1">
    <property type="nucleotide sequence ID" value="NZ_JBEXWZ010000029.1"/>
</dbReference>
<name>A0A3M0IC42_9ACTN</name>
<comment type="caution">
    <text evidence="2">The sequence shown here is derived from an EMBL/GenBank/DDBJ whole genome shotgun (WGS) entry which is preliminary data.</text>
</comment>
<dbReference type="EMBL" id="PENI01000014">
    <property type="protein sequence ID" value="RMB83809.1"/>
    <property type="molecule type" value="Genomic_DNA"/>
</dbReference>